<evidence type="ECO:0000256" key="1">
    <source>
        <dbReference type="ARBA" id="ARBA00022729"/>
    </source>
</evidence>
<dbReference type="Proteomes" id="UP000198847">
    <property type="component" value="Unassembled WGS sequence"/>
</dbReference>
<evidence type="ECO:0000313" key="6">
    <source>
        <dbReference type="Proteomes" id="UP000198847"/>
    </source>
</evidence>
<dbReference type="GO" id="GO:0008253">
    <property type="term" value="F:5'-nucleotidase activity"/>
    <property type="evidence" value="ECO:0007669"/>
    <property type="project" value="TreeGrafter"/>
</dbReference>
<dbReference type="PRINTS" id="PR01607">
    <property type="entry name" value="APYRASEFAMLY"/>
</dbReference>
<keyword evidence="6" id="KW-1185">Reference proteome</keyword>
<dbReference type="GO" id="GO:0030288">
    <property type="term" value="C:outer membrane-bounded periplasmic space"/>
    <property type="evidence" value="ECO:0007669"/>
    <property type="project" value="TreeGrafter"/>
</dbReference>
<dbReference type="GO" id="GO:0000166">
    <property type="term" value="F:nucleotide binding"/>
    <property type="evidence" value="ECO:0007669"/>
    <property type="project" value="UniProtKB-KW"/>
</dbReference>
<dbReference type="GO" id="GO:0046872">
    <property type="term" value="F:metal ion binding"/>
    <property type="evidence" value="ECO:0007669"/>
    <property type="project" value="InterPro"/>
</dbReference>
<dbReference type="SUPFAM" id="SSF56300">
    <property type="entry name" value="Metallo-dependent phosphatases"/>
    <property type="match status" value="1"/>
</dbReference>
<dbReference type="InterPro" id="IPR036907">
    <property type="entry name" value="5'-Nucleotdase_C_sf"/>
</dbReference>
<accession>A0A1H8Q8A4</accession>
<feature type="chain" id="PRO_5011328807" evidence="2">
    <location>
        <begin position="28"/>
        <end position="523"/>
    </location>
</feature>
<evidence type="ECO:0000256" key="2">
    <source>
        <dbReference type="RuleBase" id="RU362119"/>
    </source>
</evidence>
<keyword evidence="2" id="KW-0378">Hydrolase</keyword>
<dbReference type="PANTHER" id="PTHR11575:SF24">
    <property type="entry name" value="5'-NUCLEOTIDASE"/>
    <property type="match status" value="1"/>
</dbReference>
<dbReference type="AlphaFoldDB" id="A0A1H8Q8A4"/>
<feature type="domain" description="5'-Nucleotidase C-terminal" evidence="4">
    <location>
        <begin position="334"/>
        <end position="477"/>
    </location>
</feature>
<dbReference type="RefSeq" id="WP_177173444.1">
    <property type="nucleotide sequence ID" value="NZ_FODY01000002.1"/>
</dbReference>
<name>A0A1H8Q8A4_9FIRM</name>
<dbReference type="EMBL" id="FODY01000002">
    <property type="protein sequence ID" value="SEO50455.1"/>
    <property type="molecule type" value="Genomic_DNA"/>
</dbReference>
<evidence type="ECO:0000259" key="3">
    <source>
        <dbReference type="Pfam" id="PF00149"/>
    </source>
</evidence>
<dbReference type="SUPFAM" id="SSF55816">
    <property type="entry name" value="5'-nucleotidase (syn. UDP-sugar hydrolase), C-terminal domain"/>
    <property type="match status" value="1"/>
</dbReference>
<dbReference type="Gene3D" id="3.90.780.10">
    <property type="entry name" value="5'-Nucleotidase, C-terminal domain"/>
    <property type="match status" value="1"/>
</dbReference>
<dbReference type="Gene3D" id="3.60.21.10">
    <property type="match status" value="1"/>
</dbReference>
<keyword evidence="1 2" id="KW-0732">Signal</keyword>
<dbReference type="InterPro" id="IPR004843">
    <property type="entry name" value="Calcineurin-like_PHP"/>
</dbReference>
<organism evidence="5 6">
    <name type="scientific">Propionispora vibrioides</name>
    <dbReference type="NCBI Taxonomy" id="112903"/>
    <lineage>
        <taxon>Bacteria</taxon>
        <taxon>Bacillati</taxon>
        <taxon>Bacillota</taxon>
        <taxon>Negativicutes</taxon>
        <taxon>Selenomonadales</taxon>
        <taxon>Sporomusaceae</taxon>
        <taxon>Propionispora</taxon>
    </lineage>
</organism>
<dbReference type="GO" id="GO:0009166">
    <property type="term" value="P:nucleotide catabolic process"/>
    <property type="evidence" value="ECO:0007669"/>
    <property type="project" value="InterPro"/>
</dbReference>
<feature type="domain" description="Calcineurin-like phosphoesterase" evidence="3">
    <location>
        <begin position="40"/>
        <end position="254"/>
    </location>
</feature>
<dbReference type="PANTHER" id="PTHR11575">
    <property type="entry name" value="5'-NUCLEOTIDASE-RELATED"/>
    <property type="match status" value="1"/>
</dbReference>
<evidence type="ECO:0000259" key="4">
    <source>
        <dbReference type="Pfam" id="PF02872"/>
    </source>
</evidence>
<dbReference type="Pfam" id="PF00149">
    <property type="entry name" value="Metallophos"/>
    <property type="match status" value="1"/>
</dbReference>
<dbReference type="InterPro" id="IPR006146">
    <property type="entry name" value="5'-Nucleotdase_CS"/>
</dbReference>
<dbReference type="GO" id="GO:0008768">
    <property type="term" value="F:UDP-sugar diphosphatase activity"/>
    <property type="evidence" value="ECO:0007669"/>
    <property type="project" value="TreeGrafter"/>
</dbReference>
<sequence length="523" mass="56942">MKIRKCGILAVLSISFFLMLGWVQVVAAEDSKDDHIVQLQILTINDFHGALTESGKNPGAAKLVTFLKELKAKNPEGTLLLSAGDMFQGTVDSNLLHGKTVVAVMNDASFDAMTLGNHEFDWGIQVLKERIAQSNFPYVCANILERDTGKPVDFVKPYTLIKRKGVKVAIIGIATPETAYKANPNIVGRYLFEDPPKVINKLVPVLKKQNVDVIVVLSHLASWMNEDGQLSGDAVDAAFATHGIDAVVSGHSHQTVYGKVNGIPVVQADYNGRAVGVISLAFNKDNHTVTSSAASIAVPYPELPADAGVKLLLDQTQKELAAVKNIAVGETVHELSHDRYSLSQTILGEWVTDTMRQKVQADVAFQNSGGLRTGIAAGSITMGKLYEVMPFDNTLFTVELTGRQIMKVLEYGFTHGQLGMVQYSGLAVTAKVDETKQLQIVAVTMADGTPLQPEKIYKVVTNDFMAAGGDGFTMFKEGTRLYDTNIPVRDVLADTLRKMKVIDFSGDTRLNIISFRERRIDAA</sequence>
<comment type="similarity">
    <text evidence="2">Belongs to the 5'-nucleotidase family.</text>
</comment>
<dbReference type="Pfam" id="PF02872">
    <property type="entry name" value="5_nucleotid_C"/>
    <property type="match status" value="1"/>
</dbReference>
<evidence type="ECO:0000313" key="5">
    <source>
        <dbReference type="EMBL" id="SEO50455.1"/>
    </source>
</evidence>
<keyword evidence="2" id="KW-0547">Nucleotide-binding</keyword>
<feature type="signal peptide" evidence="2">
    <location>
        <begin position="1"/>
        <end position="27"/>
    </location>
</feature>
<dbReference type="PROSITE" id="PS00786">
    <property type="entry name" value="5_NUCLEOTIDASE_2"/>
    <property type="match status" value="1"/>
</dbReference>
<dbReference type="InterPro" id="IPR008334">
    <property type="entry name" value="5'-Nucleotdase_C"/>
</dbReference>
<dbReference type="InterPro" id="IPR029052">
    <property type="entry name" value="Metallo-depent_PP-like"/>
</dbReference>
<proteinExistence type="inferred from homology"/>
<reference evidence="5 6" key="1">
    <citation type="submission" date="2016-10" db="EMBL/GenBank/DDBJ databases">
        <authorList>
            <person name="de Groot N.N."/>
        </authorList>
    </citation>
    <scope>NUCLEOTIDE SEQUENCE [LARGE SCALE GENOMIC DNA]</scope>
    <source>
        <strain evidence="5 6">DSM 13305</strain>
    </source>
</reference>
<dbReference type="CDD" id="cd00845">
    <property type="entry name" value="MPP_UshA_N_like"/>
    <property type="match status" value="1"/>
</dbReference>
<dbReference type="STRING" id="112903.SAMN04490178_102222"/>
<dbReference type="InterPro" id="IPR006179">
    <property type="entry name" value="5_nucleotidase/apyrase"/>
</dbReference>
<protein>
    <submittedName>
        <fullName evidence="5">2',3'-cyclic-nucleotide 2'-phosphodiesterase/5'-or 3'-nucleotidase, 5'-nucleotidase family</fullName>
    </submittedName>
</protein>
<gene>
    <name evidence="5" type="ORF">SAMN04490178_102222</name>
</gene>